<accession>A0A378RR91</accession>
<evidence type="ECO:0000313" key="2">
    <source>
        <dbReference type="Proteomes" id="UP000255024"/>
    </source>
</evidence>
<dbReference type="RefSeq" id="WP_115091579.1">
    <property type="nucleotide sequence ID" value="NZ_CP068107.1"/>
</dbReference>
<dbReference type="Gene3D" id="1.25.40.10">
    <property type="entry name" value="Tetratricopeptide repeat domain"/>
    <property type="match status" value="1"/>
</dbReference>
<dbReference type="SUPFAM" id="SSF48452">
    <property type="entry name" value="TPR-like"/>
    <property type="match status" value="1"/>
</dbReference>
<name>A0A378RR91_MYROD</name>
<dbReference type="Proteomes" id="UP000255024">
    <property type="component" value="Unassembled WGS sequence"/>
</dbReference>
<sequence>MKYSWYQIVWLIWLVGLGVTGFAQETPTHTDVTLSCPTDNQEINTLYEMGFSALEKPEYYNTAGRIFFQIIQLDKSLCDAYYYTGVSLTKQDKDDAAYTYLYYADSLATQPTLPFKIALAESALRIGNVGLARKKYEEIKSDFPNSPEGYYGLSLTATSIGDLVEGLVNTDRTLLKYKNAGGLTPTREQEIYLIKAILLRMNTQYDKAIEYFEKSKEHFGTTTDYLANYALTAYELYKQTKEDQWKQKSQQALLQIQDKTTLKEDFFQQFSYD</sequence>
<dbReference type="Pfam" id="PF13174">
    <property type="entry name" value="TPR_6"/>
    <property type="match status" value="1"/>
</dbReference>
<reference evidence="1 2" key="1">
    <citation type="submission" date="2018-06" db="EMBL/GenBank/DDBJ databases">
        <authorList>
            <consortium name="Pathogen Informatics"/>
            <person name="Doyle S."/>
        </authorList>
    </citation>
    <scope>NUCLEOTIDE SEQUENCE [LARGE SCALE GENOMIC DNA]</scope>
    <source>
        <strain evidence="1 2">NCTC11179</strain>
    </source>
</reference>
<dbReference type="AlphaFoldDB" id="A0A378RR91"/>
<dbReference type="EMBL" id="UGQL01000001">
    <property type="protein sequence ID" value="STZ28677.1"/>
    <property type="molecule type" value="Genomic_DNA"/>
</dbReference>
<gene>
    <name evidence="1" type="ORF">NCTC11179_02245</name>
</gene>
<evidence type="ECO:0008006" key="3">
    <source>
        <dbReference type="Google" id="ProtNLM"/>
    </source>
</evidence>
<dbReference type="InterPro" id="IPR019734">
    <property type="entry name" value="TPR_rpt"/>
</dbReference>
<dbReference type="InterPro" id="IPR011990">
    <property type="entry name" value="TPR-like_helical_dom_sf"/>
</dbReference>
<keyword evidence="2" id="KW-1185">Reference proteome</keyword>
<protein>
    <recommendedName>
        <fullName evidence="3">Tetratricopeptide repeat protein</fullName>
    </recommendedName>
</protein>
<proteinExistence type="predicted"/>
<evidence type="ECO:0000313" key="1">
    <source>
        <dbReference type="EMBL" id="STZ28677.1"/>
    </source>
</evidence>
<organism evidence="1 2">
    <name type="scientific">Myroides odoratus</name>
    <name type="common">Flavobacterium odoratum</name>
    <dbReference type="NCBI Taxonomy" id="256"/>
    <lineage>
        <taxon>Bacteria</taxon>
        <taxon>Pseudomonadati</taxon>
        <taxon>Bacteroidota</taxon>
        <taxon>Flavobacteriia</taxon>
        <taxon>Flavobacteriales</taxon>
        <taxon>Flavobacteriaceae</taxon>
        <taxon>Myroides</taxon>
    </lineage>
</organism>